<evidence type="ECO:0000313" key="3">
    <source>
        <dbReference type="EMBL" id="CAG9126415.1"/>
    </source>
</evidence>
<organism evidence="3 4">
    <name type="scientific">Plutella xylostella</name>
    <name type="common">Diamondback moth</name>
    <name type="synonym">Plutella maculipennis</name>
    <dbReference type="NCBI Taxonomy" id="51655"/>
    <lineage>
        <taxon>Eukaryota</taxon>
        <taxon>Metazoa</taxon>
        <taxon>Ecdysozoa</taxon>
        <taxon>Arthropoda</taxon>
        <taxon>Hexapoda</taxon>
        <taxon>Insecta</taxon>
        <taxon>Pterygota</taxon>
        <taxon>Neoptera</taxon>
        <taxon>Endopterygota</taxon>
        <taxon>Lepidoptera</taxon>
        <taxon>Glossata</taxon>
        <taxon>Ditrysia</taxon>
        <taxon>Yponomeutoidea</taxon>
        <taxon>Plutellidae</taxon>
        <taxon>Plutella</taxon>
    </lineage>
</organism>
<keyword evidence="4" id="KW-1185">Reference proteome</keyword>
<keyword evidence="2" id="KW-0812">Transmembrane</keyword>
<keyword evidence="2" id="KW-0472">Membrane</keyword>
<reference evidence="3" key="1">
    <citation type="submission" date="2020-11" db="EMBL/GenBank/DDBJ databases">
        <authorList>
            <person name="Whiteford S."/>
        </authorList>
    </citation>
    <scope>NUCLEOTIDE SEQUENCE</scope>
</reference>
<dbReference type="InterPro" id="IPR050753">
    <property type="entry name" value="Peptidase_M14_domain"/>
</dbReference>
<dbReference type="SUPFAM" id="SSF49464">
    <property type="entry name" value="Carboxypeptidase regulatory domain-like"/>
    <property type="match status" value="1"/>
</dbReference>
<evidence type="ECO:0000256" key="2">
    <source>
        <dbReference type="SAM" id="Phobius"/>
    </source>
</evidence>
<dbReference type="SUPFAM" id="SSF53187">
    <property type="entry name" value="Zn-dependent exopeptidases"/>
    <property type="match status" value="1"/>
</dbReference>
<dbReference type="PANTHER" id="PTHR11532:SF84">
    <property type="entry name" value="CARBOXYPEPTIDASE M"/>
    <property type="match status" value="1"/>
</dbReference>
<dbReference type="InterPro" id="IPR008969">
    <property type="entry name" value="CarboxyPept-like_regulatory"/>
</dbReference>
<dbReference type="GO" id="GO:0004181">
    <property type="term" value="F:metallocarboxypeptidase activity"/>
    <property type="evidence" value="ECO:0007669"/>
    <property type="project" value="TreeGrafter"/>
</dbReference>
<gene>
    <name evidence="3" type="ORF">PLXY2_LOCUS8664</name>
</gene>
<dbReference type="EMBL" id="CAJHNJ030000032">
    <property type="protein sequence ID" value="CAG9126415.1"/>
    <property type="molecule type" value="Genomic_DNA"/>
</dbReference>
<feature type="region of interest" description="Disordered" evidence="1">
    <location>
        <begin position="339"/>
        <end position="369"/>
    </location>
</feature>
<feature type="transmembrane region" description="Helical" evidence="2">
    <location>
        <begin position="531"/>
        <end position="552"/>
    </location>
</feature>
<dbReference type="Gene3D" id="2.60.40.1120">
    <property type="entry name" value="Carboxypeptidase-like, regulatory domain"/>
    <property type="match status" value="1"/>
</dbReference>
<proteinExistence type="predicted"/>
<protein>
    <submittedName>
        <fullName evidence="3">(diamondback moth) hypothetical protein</fullName>
    </submittedName>
</protein>
<dbReference type="PANTHER" id="PTHR11532">
    <property type="entry name" value="PROTEASE M14 CARBOXYPEPTIDASE"/>
    <property type="match status" value="1"/>
</dbReference>
<dbReference type="Proteomes" id="UP000653454">
    <property type="component" value="Unassembled WGS sequence"/>
</dbReference>
<evidence type="ECO:0000313" key="4">
    <source>
        <dbReference type="Proteomes" id="UP000653454"/>
    </source>
</evidence>
<accession>A0A8S4FD57</accession>
<evidence type="ECO:0000256" key="1">
    <source>
        <dbReference type="SAM" id="MobiDB-lite"/>
    </source>
</evidence>
<dbReference type="GO" id="GO:0006518">
    <property type="term" value="P:peptide metabolic process"/>
    <property type="evidence" value="ECO:0007669"/>
    <property type="project" value="TreeGrafter"/>
</dbReference>
<sequence>MATNPYGSDHKISLGAPEESKFRIAFISNLYASQPLGQEMLINFARHITTAYSLGEPIHKKLLQNAVLHFIPNLDPMTDKIIQQYDGTSKCVIDSMVEEFGDSLYSYITKKNINPLTNYTREKAFVRLLELEKYDLILDLSSGTEDVAAPESSTIYDKFAQMYQDNRELDSSECSELNSNVVHGSLIDAIYEKFNTPIIALGLSCCKMPAESEIAMVWRNNLQGIMKLAKLPNTGITGTIKNELGSPMRTATVSIAGSGTRLASANMARYRALLPPGRHALTASCHGYDDKVGECENSRRRMRAAAVSTAGSGARPASANMARYRALLPPGRRALTTSCHGYDDKRAPARAPPAPTWRGTGRCCRRAGTRSPPAATSIIINNNNKKTVINVKIEEGVLKVKDIVLHRTNADRLAGGQFEDIAVPTDNPNLVHVTGLLLDLNSEPIPGSITVYPLTHTLHAVSLAHTAVDAAGRFAISLPVTYMGKEVKVTAKAEGYVSTERHVKVSGSEAVTGGVLLKLERDDAVLGMPRLVFVMVAGVVGVLLVMLAAWCLSCRREDPSRRDYLFQPLDSEDKRPLCNDPEVAVVGVLLVMLAAWCLSCRREDPSRRDYLFQPLDSEDKRPLCNDPEVADIVRKPYFDEEDIPPSETDSEDDIVLLRNDREWRQAE</sequence>
<dbReference type="GO" id="GO:0005615">
    <property type="term" value="C:extracellular space"/>
    <property type="evidence" value="ECO:0007669"/>
    <property type="project" value="TreeGrafter"/>
</dbReference>
<dbReference type="GO" id="GO:0016485">
    <property type="term" value="P:protein processing"/>
    <property type="evidence" value="ECO:0007669"/>
    <property type="project" value="TreeGrafter"/>
</dbReference>
<comment type="caution">
    <text evidence="3">The sequence shown here is derived from an EMBL/GenBank/DDBJ whole genome shotgun (WGS) entry which is preliminary data.</text>
</comment>
<name>A0A8S4FD57_PLUXY</name>
<dbReference type="Gene3D" id="3.40.630.10">
    <property type="entry name" value="Zn peptidases"/>
    <property type="match status" value="1"/>
</dbReference>
<keyword evidence="2" id="KW-1133">Transmembrane helix</keyword>
<dbReference type="AlphaFoldDB" id="A0A8S4FD57"/>